<proteinExistence type="predicted"/>
<reference evidence="18" key="1">
    <citation type="journal article" date="2019" name="Int. J. Syst. Evol. Microbiol.">
        <title>The Global Catalogue of Microorganisms (GCM) 10K type strain sequencing project: providing services to taxonomists for standard genome sequencing and annotation.</title>
        <authorList>
            <consortium name="The Broad Institute Genomics Platform"/>
            <consortium name="The Broad Institute Genome Sequencing Center for Infectious Disease"/>
            <person name="Wu L."/>
            <person name="Ma J."/>
        </authorList>
    </citation>
    <scope>NUCLEOTIDE SEQUENCE [LARGE SCALE GENOMIC DNA]</scope>
    <source>
        <strain evidence="18">NBRC 110140</strain>
    </source>
</reference>
<dbReference type="Pfam" id="PF00905">
    <property type="entry name" value="Transpeptidase"/>
    <property type="match status" value="1"/>
</dbReference>
<dbReference type="InterPro" id="IPR006311">
    <property type="entry name" value="TAT_signal"/>
</dbReference>
<keyword evidence="6" id="KW-0645">Protease</keyword>
<evidence type="ECO:0000256" key="12">
    <source>
        <dbReference type="ARBA" id="ARBA00023136"/>
    </source>
</evidence>
<name>A0ABQ5VYT9_9RHOB</name>
<evidence type="ECO:0000313" key="17">
    <source>
        <dbReference type="EMBL" id="GLQ36251.1"/>
    </source>
</evidence>
<feature type="domain" description="Penicillin-binding protein dimerisation" evidence="16">
    <location>
        <begin position="63"/>
        <end position="237"/>
    </location>
</feature>
<comment type="caution">
    <text evidence="17">The sequence shown here is derived from an EMBL/GenBank/DDBJ whole genome shotgun (WGS) entry which is preliminary data.</text>
</comment>
<dbReference type="InterPro" id="IPR017790">
    <property type="entry name" value="Penicillin-binding_protein_2"/>
</dbReference>
<protein>
    <submittedName>
        <fullName evidence="17">Peptidoglycan glycosyltransferase</fullName>
    </submittedName>
</protein>
<keyword evidence="10" id="KW-0573">Peptidoglycan synthesis</keyword>
<dbReference type="RefSeq" id="WP_284379921.1">
    <property type="nucleotide sequence ID" value="NZ_BSNN01000008.1"/>
</dbReference>
<sequence>MKHKKSPTDKDFTSRISRRALLLGSGQLGLAGVLGWRMHQLGVKQADQFRLLAEENRVNIRLQPPARGLIYDRSGNPLTLNRQVYTIEIVREQADDPEEVLRRLAQLIPLPDSQIQNVLAEMARRRAFVPVTVATGLEWEHIAAVSANSPVLPGITPQLGLNRQYPRGADFSHVVGYVGPVSDYDLSQTNDKDPLLLIPRFQIGKNGIEAKIEQTLRGKAGLKRIEVNSVGRVMRELDAQASTPGTNVQLTVDAELQRFALEKLQGQSAAAVVMDVNNGDILALASAPTFDPNKFVDGISVPDWNALNGNKYRPLANKTVQGTYPPGSTFKMVVGLAGLHFGLINERERVYCPGHMEISGRRFHCWRRGGHGNVNLREALRGSCDVYFYELALRIGIERISQVARTLGVGIRPDIPLPAVREGLAPTKDWKKRVKQEDWLIGDTANSGIGQGFVLASPIQLAIMTARLASGTQIEPRLVNMFDDKLEPVRGAEKLEFDPRHLDMVRAGMYDVTNHTRGTAYRSRLKDTVMAGKTGTTQVRAISKREREQGIIKNKDRKWEWRDHALFVGYAPFDNPRYSVAVIVEHGGGGSAAAAPIAKLVMEKAIELGQSGYGPLPSQKRNDLRLREEPT</sequence>
<feature type="compositionally biased region" description="Basic and acidic residues" evidence="14">
    <location>
        <begin position="620"/>
        <end position="631"/>
    </location>
</feature>
<evidence type="ECO:0000259" key="16">
    <source>
        <dbReference type="Pfam" id="PF03717"/>
    </source>
</evidence>
<dbReference type="PANTHER" id="PTHR30627:SF2">
    <property type="entry name" value="PEPTIDOGLYCAN D,D-TRANSPEPTIDASE MRDA"/>
    <property type="match status" value="1"/>
</dbReference>
<evidence type="ECO:0000256" key="11">
    <source>
        <dbReference type="ARBA" id="ARBA00022989"/>
    </source>
</evidence>
<dbReference type="InterPro" id="IPR005311">
    <property type="entry name" value="PBP_dimer"/>
</dbReference>
<dbReference type="PROSITE" id="PS51318">
    <property type="entry name" value="TAT"/>
    <property type="match status" value="1"/>
</dbReference>
<dbReference type="PANTHER" id="PTHR30627">
    <property type="entry name" value="PEPTIDOGLYCAN D,D-TRANSPEPTIDASE"/>
    <property type="match status" value="1"/>
</dbReference>
<keyword evidence="12" id="KW-0472">Membrane</keyword>
<keyword evidence="7" id="KW-0812">Transmembrane</keyword>
<evidence type="ECO:0000256" key="14">
    <source>
        <dbReference type="SAM" id="MobiDB-lite"/>
    </source>
</evidence>
<feature type="domain" description="Penicillin-binding protein transpeptidase" evidence="15">
    <location>
        <begin position="270"/>
        <end position="603"/>
    </location>
</feature>
<evidence type="ECO:0000256" key="3">
    <source>
        <dbReference type="ARBA" id="ARBA00022475"/>
    </source>
</evidence>
<dbReference type="InterPro" id="IPR012338">
    <property type="entry name" value="Beta-lactam/transpept-like"/>
</dbReference>
<evidence type="ECO:0000256" key="6">
    <source>
        <dbReference type="ARBA" id="ARBA00022670"/>
    </source>
</evidence>
<dbReference type="EMBL" id="BSNN01000008">
    <property type="protein sequence ID" value="GLQ36251.1"/>
    <property type="molecule type" value="Genomic_DNA"/>
</dbReference>
<dbReference type="Proteomes" id="UP001156694">
    <property type="component" value="Unassembled WGS sequence"/>
</dbReference>
<keyword evidence="5" id="KW-0121">Carboxypeptidase</keyword>
<keyword evidence="8" id="KW-0378">Hydrolase</keyword>
<dbReference type="SUPFAM" id="SSF56601">
    <property type="entry name" value="beta-lactamase/transpeptidase-like"/>
    <property type="match status" value="1"/>
</dbReference>
<dbReference type="NCBIfam" id="TIGR03423">
    <property type="entry name" value="pbp2_mrdA"/>
    <property type="match status" value="1"/>
</dbReference>
<keyword evidence="4" id="KW-0997">Cell inner membrane</keyword>
<evidence type="ECO:0000256" key="5">
    <source>
        <dbReference type="ARBA" id="ARBA00022645"/>
    </source>
</evidence>
<comment type="subcellular location">
    <subcellularLocation>
        <location evidence="2">Cell membrane</location>
    </subcellularLocation>
    <subcellularLocation>
        <location evidence="1">Membrane</location>
        <topology evidence="1">Single-pass membrane protein</topology>
    </subcellularLocation>
</comment>
<keyword evidence="3" id="KW-1003">Cell membrane</keyword>
<gene>
    <name evidence="17" type="primary">pbpA</name>
    <name evidence="17" type="ORF">GCM10007939_25350</name>
</gene>
<evidence type="ECO:0000313" key="18">
    <source>
        <dbReference type="Proteomes" id="UP001156694"/>
    </source>
</evidence>
<keyword evidence="18" id="KW-1185">Reference proteome</keyword>
<evidence type="ECO:0000256" key="2">
    <source>
        <dbReference type="ARBA" id="ARBA00004236"/>
    </source>
</evidence>
<keyword evidence="9" id="KW-0133">Cell shape</keyword>
<evidence type="ECO:0000256" key="1">
    <source>
        <dbReference type="ARBA" id="ARBA00004167"/>
    </source>
</evidence>
<evidence type="ECO:0000256" key="9">
    <source>
        <dbReference type="ARBA" id="ARBA00022960"/>
    </source>
</evidence>
<evidence type="ECO:0000259" key="15">
    <source>
        <dbReference type="Pfam" id="PF00905"/>
    </source>
</evidence>
<accession>A0ABQ5VYT9</accession>
<dbReference type="Pfam" id="PF03717">
    <property type="entry name" value="PBP_dimer"/>
    <property type="match status" value="1"/>
</dbReference>
<evidence type="ECO:0000256" key="7">
    <source>
        <dbReference type="ARBA" id="ARBA00022692"/>
    </source>
</evidence>
<dbReference type="SUPFAM" id="SSF56519">
    <property type="entry name" value="Penicillin binding protein dimerisation domain"/>
    <property type="match status" value="1"/>
</dbReference>
<evidence type="ECO:0000256" key="13">
    <source>
        <dbReference type="ARBA" id="ARBA00023316"/>
    </source>
</evidence>
<keyword evidence="11" id="KW-1133">Transmembrane helix</keyword>
<keyword evidence="13" id="KW-0961">Cell wall biogenesis/degradation</keyword>
<dbReference type="Gene3D" id="3.90.1310.10">
    <property type="entry name" value="Penicillin-binding protein 2a (Domain 2)"/>
    <property type="match status" value="1"/>
</dbReference>
<organism evidence="17 18">
    <name type="scientific">Amylibacter marinus</name>
    <dbReference type="NCBI Taxonomy" id="1475483"/>
    <lineage>
        <taxon>Bacteria</taxon>
        <taxon>Pseudomonadati</taxon>
        <taxon>Pseudomonadota</taxon>
        <taxon>Alphaproteobacteria</taxon>
        <taxon>Rhodobacterales</taxon>
        <taxon>Paracoccaceae</taxon>
        <taxon>Amylibacter</taxon>
    </lineage>
</organism>
<evidence type="ECO:0000256" key="8">
    <source>
        <dbReference type="ARBA" id="ARBA00022801"/>
    </source>
</evidence>
<evidence type="ECO:0000256" key="4">
    <source>
        <dbReference type="ARBA" id="ARBA00022519"/>
    </source>
</evidence>
<dbReference type="InterPro" id="IPR001460">
    <property type="entry name" value="PCN-bd_Tpept"/>
</dbReference>
<feature type="region of interest" description="Disordered" evidence="14">
    <location>
        <begin position="611"/>
        <end position="631"/>
    </location>
</feature>
<evidence type="ECO:0000256" key="10">
    <source>
        <dbReference type="ARBA" id="ARBA00022984"/>
    </source>
</evidence>
<dbReference type="Gene3D" id="3.40.710.10">
    <property type="entry name" value="DD-peptidase/beta-lactamase superfamily"/>
    <property type="match status" value="1"/>
</dbReference>
<dbReference type="InterPro" id="IPR050515">
    <property type="entry name" value="Beta-lactam/transpept"/>
</dbReference>
<dbReference type="InterPro" id="IPR036138">
    <property type="entry name" value="PBP_dimer_sf"/>
</dbReference>
<dbReference type="Gene3D" id="3.30.1390.30">
    <property type="entry name" value="Penicillin-binding protein 2a, domain 3"/>
    <property type="match status" value="1"/>
</dbReference>